<dbReference type="Proteomes" id="UP000591131">
    <property type="component" value="Unassembled WGS sequence"/>
</dbReference>
<keyword evidence="5" id="KW-0677">Repeat</keyword>
<comment type="caution">
    <text evidence="13">The sequence shown here is derived from an EMBL/GenBank/DDBJ whole genome shotgun (WGS) entry which is preliminary data.</text>
</comment>
<gene>
    <name evidence="13" type="primary">POC5</name>
    <name evidence="13" type="ORF">FOL47_008772</name>
</gene>
<reference evidence="13 14" key="1">
    <citation type="submission" date="2020-04" db="EMBL/GenBank/DDBJ databases">
        <title>Perkinsus chesapeaki whole genome sequence.</title>
        <authorList>
            <person name="Bogema D.R."/>
        </authorList>
    </citation>
    <scope>NUCLEOTIDE SEQUENCE [LARGE SCALE GENOMIC DNA]</scope>
    <source>
        <strain evidence="13">ATCC PRA-425</strain>
    </source>
</reference>
<evidence type="ECO:0000256" key="1">
    <source>
        <dbReference type="ARBA" id="ARBA00004114"/>
    </source>
</evidence>
<evidence type="ECO:0000256" key="5">
    <source>
        <dbReference type="ARBA" id="ARBA00022737"/>
    </source>
</evidence>
<feature type="coiled-coil region" evidence="11">
    <location>
        <begin position="140"/>
        <end position="167"/>
    </location>
</feature>
<evidence type="ECO:0000256" key="10">
    <source>
        <dbReference type="ARBA" id="ARBA00049959"/>
    </source>
</evidence>
<evidence type="ECO:0000256" key="4">
    <source>
        <dbReference type="ARBA" id="ARBA00022490"/>
    </source>
</evidence>
<feature type="compositionally biased region" description="Basic and acidic residues" evidence="12">
    <location>
        <begin position="45"/>
        <end position="60"/>
    </location>
</feature>
<evidence type="ECO:0000256" key="6">
    <source>
        <dbReference type="ARBA" id="ARBA00023054"/>
    </source>
</evidence>
<evidence type="ECO:0000256" key="11">
    <source>
        <dbReference type="SAM" id="Coils"/>
    </source>
</evidence>
<dbReference type="InterPro" id="IPR033351">
    <property type="entry name" value="POC5"/>
</dbReference>
<evidence type="ECO:0000256" key="2">
    <source>
        <dbReference type="ARBA" id="ARBA00010411"/>
    </source>
</evidence>
<accession>A0A7J6MT08</accession>
<evidence type="ECO:0000256" key="7">
    <source>
        <dbReference type="ARBA" id="ARBA00023212"/>
    </source>
</evidence>
<comment type="similarity">
    <text evidence="2">Belongs to the POC5 family.</text>
</comment>
<dbReference type="OrthoDB" id="443682at2759"/>
<evidence type="ECO:0000313" key="14">
    <source>
        <dbReference type="Proteomes" id="UP000591131"/>
    </source>
</evidence>
<feature type="compositionally biased region" description="Polar residues" evidence="12">
    <location>
        <begin position="412"/>
        <end position="421"/>
    </location>
</feature>
<evidence type="ECO:0000256" key="8">
    <source>
        <dbReference type="ARBA" id="ARBA00023306"/>
    </source>
</evidence>
<evidence type="ECO:0000313" key="13">
    <source>
        <dbReference type="EMBL" id="KAF4674722.1"/>
    </source>
</evidence>
<comment type="subcellular location">
    <subcellularLocation>
        <location evidence="1">Cytoplasm</location>
        <location evidence="1">Cytoskeleton</location>
        <location evidence="1">Microtubule organizing center</location>
        <location evidence="1">Centrosome</location>
        <location evidence="1">Centriole</location>
    </subcellularLocation>
</comment>
<dbReference type="AlphaFoldDB" id="A0A7J6MT08"/>
<name>A0A7J6MT08_PERCH</name>
<keyword evidence="4" id="KW-0963">Cytoplasm</keyword>
<feature type="region of interest" description="Disordered" evidence="12">
    <location>
        <begin position="43"/>
        <end position="82"/>
    </location>
</feature>
<keyword evidence="14" id="KW-1185">Reference proteome</keyword>
<keyword evidence="7" id="KW-0206">Cytoskeleton</keyword>
<sequence length="456" mass="50397">MSGPEGTEEAHICVADDGNASSVLDRLLDEQSEIEAEAIRLAAEVNDRDTHEAGQRRSPPEEIVLPSPMADLPSPEETPRTETKATLARADMQDFQKALDGVVAKLRTAAMDAFVDSRQRITRRHEAEAAAARLHSQATESNLRETVKALNEQLDKANERVAAVDKQMKGVQFLNHKQQKRYRRQLLLRRMMARWKIYKQLQADEKTKSKLSRALHGVKISSQVFSAWRVRSLRGAASRKQADTELANATQRANDSAMWDEEKAALVARIDDLTAELEKEMQTKRMMQDNLKRVFMRGVCALNFEAMSLLGGPPADENEAEEQFNRFLSSPSEMGNTLNPMGTESRAQDYSSTNMITRDTFMGNSATMAAGGLDTDGSRKEHNTQSLPFVSYDGSMDREKAVMMSSAPPPAQSTGVPTSHLTGVRSGTPVTSRRKEWSRASSGVVAGARSIRKSAG</sequence>
<evidence type="ECO:0000256" key="3">
    <source>
        <dbReference type="ARBA" id="ARBA00014910"/>
    </source>
</evidence>
<protein>
    <recommendedName>
        <fullName evidence="3">Centrosomal protein POC5</fullName>
    </recommendedName>
    <alternativeName>
        <fullName evidence="9">Protein of centriole 5</fullName>
    </alternativeName>
</protein>
<evidence type="ECO:0000256" key="9">
    <source>
        <dbReference type="ARBA" id="ARBA00031694"/>
    </source>
</evidence>
<dbReference type="GO" id="GO:0005814">
    <property type="term" value="C:centriole"/>
    <property type="evidence" value="ECO:0007669"/>
    <property type="project" value="UniProtKB-SubCell"/>
</dbReference>
<dbReference type="PANTHER" id="PTHR28618">
    <property type="entry name" value="CENTROSOMAL PROTEIN POC5"/>
    <property type="match status" value="1"/>
</dbReference>
<comment type="function">
    <text evidence="10">Essential for the assembly of the distal half of centrioles, required for centriole elongation. Acts as a negative regulator of centriole elongation.</text>
</comment>
<evidence type="ECO:0000256" key="12">
    <source>
        <dbReference type="SAM" id="MobiDB-lite"/>
    </source>
</evidence>
<proteinExistence type="inferred from homology"/>
<keyword evidence="6 11" id="KW-0175">Coiled coil</keyword>
<dbReference type="EMBL" id="JAAPAO010000058">
    <property type="protein sequence ID" value="KAF4674722.1"/>
    <property type="molecule type" value="Genomic_DNA"/>
</dbReference>
<organism evidence="13 14">
    <name type="scientific">Perkinsus chesapeaki</name>
    <name type="common">Clam parasite</name>
    <name type="synonym">Perkinsus andrewsi</name>
    <dbReference type="NCBI Taxonomy" id="330153"/>
    <lineage>
        <taxon>Eukaryota</taxon>
        <taxon>Sar</taxon>
        <taxon>Alveolata</taxon>
        <taxon>Perkinsozoa</taxon>
        <taxon>Perkinsea</taxon>
        <taxon>Perkinsida</taxon>
        <taxon>Perkinsidae</taxon>
        <taxon>Perkinsus</taxon>
    </lineage>
</organism>
<feature type="coiled-coil region" evidence="11">
    <location>
        <begin position="263"/>
        <end position="290"/>
    </location>
</feature>
<feature type="region of interest" description="Disordered" evidence="12">
    <location>
        <begin position="405"/>
        <end position="456"/>
    </location>
</feature>
<dbReference type="PANTHER" id="PTHR28618:SF1">
    <property type="entry name" value="CENTROSOMAL PROTEIN POC5"/>
    <property type="match status" value="1"/>
</dbReference>
<keyword evidence="8" id="KW-0131">Cell cycle</keyword>